<sequence>MNPGATALIVMPFAARPGASAWVMPIIPALVVA</sequence>
<protein>
    <submittedName>
        <fullName evidence="1">Uncharacterized protein</fullName>
    </submittedName>
</protein>
<evidence type="ECO:0000313" key="2">
    <source>
        <dbReference type="Proteomes" id="UP000039217"/>
    </source>
</evidence>
<evidence type="ECO:0000313" key="1">
    <source>
        <dbReference type="EMBL" id="CNV32697.1"/>
    </source>
</evidence>
<gene>
    <name evidence="1" type="ORF">ERS007661_02070</name>
</gene>
<dbReference type="Proteomes" id="UP000039217">
    <property type="component" value="Unassembled WGS sequence"/>
</dbReference>
<organism evidence="1 2">
    <name type="scientific">Mycobacterium tuberculosis</name>
    <dbReference type="NCBI Taxonomy" id="1773"/>
    <lineage>
        <taxon>Bacteria</taxon>
        <taxon>Bacillati</taxon>
        <taxon>Actinomycetota</taxon>
        <taxon>Actinomycetes</taxon>
        <taxon>Mycobacteriales</taxon>
        <taxon>Mycobacteriaceae</taxon>
        <taxon>Mycobacterium</taxon>
        <taxon>Mycobacterium tuberculosis complex</taxon>
    </lineage>
</organism>
<reference evidence="1 2" key="1">
    <citation type="submission" date="2015-03" db="EMBL/GenBank/DDBJ databases">
        <authorList>
            <consortium name="Pathogen Informatics"/>
        </authorList>
    </citation>
    <scope>NUCLEOTIDE SEQUENCE [LARGE SCALE GENOMIC DNA]</scope>
    <source>
        <strain evidence="1 2">D00501624</strain>
    </source>
</reference>
<dbReference type="AlphaFoldDB" id="A0A655ETG7"/>
<name>A0A655ETG7_MYCTX</name>
<accession>A0A655ETG7</accession>
<dbReference type="EMBL" id="CQQC01000670">
    <property type="protein sequence ID" value="CNV32697.1"/>
    <property type="molecule type" value="Genomic_DNA"/>
</dbReference>
<proteinExistence type="predicted"/>